<dbReference type="AlphaFoldDB" id="D5SPK7"/>
<proteinExistence type="predicted"/>
<name>D5SPK7_PLAL2</name>
<protein>
    <submittedName>
        <fullName evidence="2">Uncharacterized protein</fullName>
    </submittedName>
</protein>
<feature type="transmembrane region" description="Helical" evidence="1">
    <location>
        <begin position="62"/>
        <end position="86"/>
    </location>
</feature>
<dbReference type="KEGG" id="plm:Plim_0387"/>
<reference evidence="2 3" key="1">
    <citation type="journal article" date="2010" name="Stand. Genomic Sci.">
        <title>Complete genome sequence of Planctomyces limnophilus type strain (Mu 290).</title>
        <authorList>
            <person name="Labutti K."/>
            <person name="Sikorski J."/>
            <person name="Schneider S."/>
            <person name="Nolan M."/>
            <person name="Lucas S."/>
            <person name="Glavina Del Rio T."/>
            <person name="Tice H."/>
            <person name="Cheng J.F."/>
            <person name="Goodwin L."/>
            <person name="Pitluck S."/>
            <person name="Liolios K."/>
            <person name="Ivanova N."/>
            <person name="Mavromatis K."/>
            <person name="Mikhailova N."/>
            <person name="Pati A."/>
            <person name="Chen A."/>
            <person name="Palaniappan K."/>
            <person name="Land M."/>
            <person name="Hauser L."/>
            <person name="Chang Y.J."/>
            <person name="Jeffries C.D."/>
            <person name="Tindall B.J."/>
            <person name="Rohde M."/>
            <person name="Goker M."/>
            <person name="Woyke T."/>
            <person name="Bristow J."/>
            <person name="Eisen J.A."/>
            <person name="Markowitz V."/>
            <person name="Hugenholtz P."/>
            <person name="Kyrpides N.C."/>
            <person name="Klenk H.P."/>
            <person name="Lapidus A."/>
        </authorList>
    </citation>
    <scope>NUCLEOTIDE SEQUENCE [LARGE SCALE GENOMIC DNA]</scope>
    <source>
        <strain evidence="3">ATCC 43296 / DSM 3776 / IFAM 1008 / 290</strain>
    </source>
</reference>
<dbReference type="EMBL" id="CP001744">
    <property type="protein sequence ID" value="ADG66237.1"/>
    <property type="molecule type" value="Genomic_DNA"/>
</dbReference>
<feature type="transmembrane region" description="Helical" evidence="1">
    <location>
        <begin position="39"/>
        <end position="56"/>
    </location>
</feature>
<dbReference type="Proteomes" id="UP000002220">
    <property type="component" value="Chromosome"/>
</dbReference>
<keyword evidence="1" id="KW-1133">Transmembrane helix</keyword>
<feature type="transmembrane region" description="Helical" evidence="1">
    <location>
        <begin position="6"/>
        <end position="27"/>
    </location>
</feature>
<keyword evidence="1" id="KW-0812">Transmembrane</keyword>
<accession>D5SPK7</accession>
<evidence type="ECO:0000256" key="1">
    <source>
        <dbReference type="SAM" id="Phobius"/>
    </source>
</evidence>
<organism evidence="2 3">
    <name type="scientific">Planctopirus limnophila (strain ATCC 43296 / DSM 3776 / IFAM 1008 / Mu 290)</name>
    <name type="common">Planctomyces limnophilus</name>
    <dbReference type="NCBI Taxonomy" id="521674"/>
    <lineage>
        <taxon>Bacteria</taxon>
        <taxon>Pseudomonadati</taxon>
        <taxon>Planctomycetota</taxon>
        <taxon>Planctomycetia</taxon>
        <taxon>Planctomycetales</taxon>
        <taxon>Planctomycetaceae</taxon>
        <taxon>Planctopirus</taxon>
    </lineage>
</organism>
<gene>
    <name evidence="2" type="ordered locus">Plim_0387</name>
</gene>
<dbReference type="HOGENOM" id="CLU_1395217_0_0_0"/>
<evidence type="ECO:0000313" key="2">
    <source>
        <dbReference type="EMBL" id="ADG66237.1"/>
    </source>
</evidence>
<dbReference type="OrthoDB" id="140438at2"/>
<dbReference type="RefSeq" id="WP_013108668.1">
    <property type="nucleotide sequence ID" value="NC_014148.1"/>
</dbReference>
<sequence length="195" mass="22412" precursor="true">MDFLSKVLLGLGFFFPVVSFVTLILAAIESRRTGRNCSAILIPLIGPIALTGWVLVTGRSSWFIPLVWITDLGTVLFLCVLPWIIIEAWRISRWTLLKRFDATHRQASATLTLHRHGYYFLRRTWVRTAGSFGPVSAGETGRYLESYDRIVMTSDDGTEGRQLLRHEDGHWIMHDPIEAQFQEDYSLDGWKFQQH</sequence>
<evidence type="ECO:0000313" key="3">
    <source>
        <dbReference type="Proteomes" id="UP000002220"/>
    </source>
</evidence>
<keyword evidence="1" id="KW-0472">Membrane</keyword>
<keyword evidence="3" id="KW-1185">Reference proteome</keyword>